<organism evidence="1 2">
    <name type="scientific">Carnegiea gigantea</name>
    <dbReference type="NCBI Taxonomy" id="171969"/>
    <lineage>
        <taxon>Eukaryota</taxon>
        <taxon>Viridiplantae</taxon>
        <taxon>Streptophyta</taxon>
        <taxon>Embryophyta</taxon>
        <taxon>Tracheophyta</taxon>
        <taxon>Spermatophyta</taxon>
        <taxon>Magnoliopsida</taxon>
        <taxon>eudicotyledons</taxon>
        <taxon>Gunneridae</taxon>
        <taxon>Pentapetalae</taxon>
        <taxon>Caryophyllales</taxon>
        <taxon>Cactineae</taxon>
        <taxon>Cactaceae</taxon>
        <taxon>Cactoideae</taxon>
        <taxon>Echinocereeae</taxon>
        <taxon>Carnegiea</taxon>
    </lineage>
</organism>
<accession>A0A9Q1QFY9</accession>
<dbReference type="AlphaFoldDB" id="A0A9Q1QFY9"/>
<gene>
    <name evidence="1" type="ORF">Cgig2_018459</name>
</gene>
<sequence>MVCYFHPLLFELLKIQLKEVFDDEVRNFILWRRRILEMHSTQSQLLKDEGNRFFRTKDYQMAISRNDKVPQYLCVIALEFDDDARLMKELDISLNLNLGGSWSKLYAYEDSRVTSSVDHDTRMEEMGKGDSQSSDSIMNFNECGNYPKSSSFDISKSTILSFQHLRRLT</sequence>
<dbReference type="Gene3D" id="1.10.150.160">
    <property type="match status" value="1"/>
</dbReference>
<name>A0A9Q1QFY9_9CARY</name>
<keyword evidence="2" id="KW-1185">Reference proteome</keyword>
<evidence type="ECO:0000313" key="2">
    <source>
        <dbReference type="Proteomes" id="UP001153076"/>
    </source>
</evidence>
<protein>
    <submittedName>
        <fullName evidence="1">Uncharacterized protein</fullName>
    </submittedName>
</protein>
<dbReference type="EMBL" id="JAKOGI010000231">
    <property type="protein sequence ID" value="KAJ8439065.1"/>
    <property type="molecule type" value="Genomic_DNA"/>
</dbReference>
<reference evidence="1" key="1">
    <citation type="submission" date="2022-04" db="EMBL/GenBank/DDBJ databases">
        <title>Carnegiea gigantea Genome sequencing and assembly v2.</title>
        <authorList>
            <person name="Copetti D."/>
            <person name="Sanderson M.J."/>
            <person name="Burquez A."/>
            <person name="Wojciechowski M.F."/>
        </authorList>
    </citation>
    <scope>NUCLEOTIDE SEQUENCE</scope>
    <source>
        <strain evidence="1">SGP5-SGP5p</strain>
        <tissue evidence="1">Aerial part</tissue>
    </source>
</reference>
<evidence type="ECO:0000313" key="1">
    <source>
        <dbReference type="EMBL" id="KAJ8439065.1"/>
    </source>
</evidence>
<dbReference type="OrthoDB" id="312915at2759"/>
<dbReference type="Proteomes" id="UP001153076">
    <property type="component" value="Unassembled WGS sequence"/>
</dbReference>
<comment type="caution">
    <text evidence="1">The sequence shown here is derived from an EMBL/GenBank/DDBJ whole genome shotgun (WGS) entry which is preliminary data.</text>
</comment>
<proteinExistence type="predicted"/>